<evidence type="ECO:0000313" key="2">
    <source>
        <dbReference type="Proteomes" id="UP001165960"/>
    </source>
</evidence>
<comment type="caution">
    <text evidence="1">The sequence shown here is derived from an EMBL/GenBank/DDBJ whole genome shotgun (WGS) entry which is preliminary data.</text>
</comment>
<keyword evidence="1" id="KW-0378">Hydrolase</keyword>
<organism evidence="1 2">
    <name type="scientific">Entomophthora muscae</name>
    <dbReference type="NCBI Taxonomy" id="34485"/>
    <lineage>
        <taxon>Eukaryota</taxon>
        <taxon>Fungi</taxon>
        <taxon>Fungi incertae sedis</taxon>
        <taxon>Zoopagomycota</taxon>
        <taxon>Entomophthoromycotina</taxon>
        <taxon>Entomophthoromycetes</taxon>
        <taxon>Entomophthorales</taxon>
        <taxon>Entomophthoraceae</taxon>
        <taxon>Entomophthora</taxon>
    </lineage>
</organism>
<dbReference type="EMBL" id="QTSX02000901">
    <property type="protein sequence ID" value="KAJ9083951.1"/>
    <property type="molecule type" value="Genomic_DNA"/>
</dbReference>
<accession>A0ACC2UBK3</accession>
<name>A0ACC2UBK3_9FUNG</name>
<keyword evidence="2" id="KW-1185">Reference proteome</keyword>
<protein>
    <submittedName>
        <fullName evidence="1">Pyroglutamyl-peptidase 1</fullName>
        <ecNumber evidence="1">3.4.19.3</ecNumber>
    </submittedName>
</protein>
<evidence type="ECO:0000313" key="1">
    <source>
        <dbReference type="EMBL" id="KAJ9083951.1"/>
    </source>
</evidence>
<gene>
    <name evidence="1" type="primary">PGPEP1</name>
    <name evidence="1" type="ORF">DSO57_1029222</name>
</gene>
<proteinExistence type="predicted"/>
<reference evidence="1" key="1">
    <citation type="submission" date="2022-04" db="EMBL/GenBank/DDBJ databases">
        <title>Genome of the entomopathogenic fungus Entomophthora muscae.</title>
        <authorList>
            <person name="Elya C."/>
            <person name="Lovett B.R."/>
            <person name="Lee E."/>
            <person name="Macias A.M."/>
            <person name="Hajek A.E."/>
            <person name="De Bivort B.L."/>
            <person name="Kasson M.T."/>
            <person name="De Fine Licht H.H."/>
            <person name="Stajich J.E."/>
        </authorList>
    </citation>
    <scope>NUCLEOTIDE SEQUENCE</scope>
    <source>
        <strain evidence="1">Berkeley</strain>
    </source>
</reference>
<dbReference type="Proteomes" id="UP001165960">
    <property type="component" value="Unassembled WGS sequence"/>
</dbReference>
<dbReference type="EC" id="3.4.19.3" evidence="1"/>
<sequence length="219" mass="24775">MTSTHKKAYHILATGFEPFGNPMPKDNPSWESLKLLEKVIEFEDKIFYVHASEIPVEYKPVEDIIPLLHRENKFDFVMHIGQGGSSSIQFETCAVAGDYFKLDNKKQTPANNLAPKKYLPTSGDAKSFVLKPELDFQALRQKVEVRSGFKKIGLSNSAGRYLCEYTYFCSLGEALLIKKKDPTDKRKPIFVHVPRPDKEISLDAISKVLKAIIISLPEV</sequence>